<dbReference type="SUPFAM" id="SSF52540">
    <property type="entry name" value="P-loop containing nucleoside triphosphate hydrolases"/>
    <property type="match status" value="1"/>
</dbReference>
<evidence type="ECO:0000313" key="9">
    <source>
        <dbReference type="EMBL" id="MQL53522.1"/>
    </source>
</evidence>
<dbReference type="InterPro" id="IPR012693">
    <property type="entry name" value="ABC_transpr_PhnC"/>
</dbReference>
<dbReference type="PROSITE" id="PS50893">
    <property type="entry name" value="ABC_TRANSPORTER_2"/>
    <property type="match status" value="1"/>
</dbReference>
<keyword evidence="6" id="KW-1278">Translocase</keyword>
<dbReference type="InterPro" id="IPR003593">
    <property type="entry name" value="AAA+_ATPase"/>
</dbReference>
<name>A0A6N7ITY9_9FIRM</name>
<dbReference type="PROSITE" id="PS00211">
    <property type="entry name" value="ABC_TRANSPORTER_1"/>
    <property type="match status" value="1"/>
</dbReference>
<protein>
    <submittedName>
        <fullName evidence="9">Phosphonate ABC transporter ATP-binding protein</fullName>
    </submittedName>
</protein>
<dbReference type="InterPro" id="IPR050086">
    <property type="entry name" value="MetN_ABC_transporter-like"/>
</dbReference>
<sequence>MIRITGLYKEYPNGVQALCDVNLEIGNGEFVVLLGPSGAGKSTLLRCINGLVRPTAGQVEVNGVQVGAENGSNLRKLRRQIGMIFQQFNLVKRLRVLDNVLCGRLAYTPLWSSCFRFFSRRDVELAKSCLERVGLIDKAYQRADQLSGGQQQRVGIARALVQQPAVLLADEPLASLDPRSSRTVMETLREINCQDHITVIVSLHDVDLAMEFARRVVGIREGSVIMDKPVSQVTRKDLEYVYDGMATEPSINSGTYGRTEYAHA</sequence>
<proteinExistence type="predicted"/>
<keyword evidence="5" id="KW-0918">Phosphonate transport</keyword>
<evidence type="ECO:0000256" key="6">
    <source>
        <dbReference type="ARBA" id="ARBA00022967"/>
    </source>
</evidence>
<dbReference type="InterPro" id="IPR017871">
    <property type="entry name" value="ABC_transporter-like_CS"/>
</dbReference>
<dbReference type="Proteomes" id="UP000441717">
    <property type="component" value="Unassembled WGS sequence"/>
</dbReference>
<organism evidence="9 10">
    <name type="scientific">Desulfofundulus thermobenzoicus</name>
    <dbReference type="NCBI Taxonomy" id="29376"/>
    <lineage>
        <taxon>Bacteria</taxon>
        <taxon>Bacillati</taxon>
        <taxon>Bacillota</taxon>
        <taxon>Clostridia</taxon>
        <taxon>Eubacteriales</taxon>
        <taxon>Peptococcaceae</taxon>
        <taxon>Desulfofundulus</taxon>
    </lineage>
</organism>
<keyword evidence="4 9" id="KW-0067">ATP-binding</keyword>
<dbReference type="EMBL" id="WHYR01000053">
    <property type="protein sequence ID" value="MQL53522.1"/>
    <property type="molecule type" value="Genomic_DNA"/>
</dbReference>
<gene>
    <name evidence="9" type="primary">phnC</name>
    <name evidence="9" type="ORF">GFC01_14885</name>
</gene>
<reference evidence="9 10" key="1">
    <citation type="submission" date="2019-10" db="EMBL/GenBank/DDBJ databases">
        <title>Comparative genomics of sulfur disproportionating microorganisms.</title>
        <authorList>
            <person name="Ward L.M."/>
            <person name="Bertran E."/>
            <person name="Johnston D."/>
        </authorList>
    </citation>
    <scope>NUCLEOTIDE SEQUENCE [LARGE SCALE GENOMIC DNA]</scope>
    <source>
        <strain evidence="9 10">DSM 14055</strain>
    </source>
</reference>
<comment type="caution">
    <text evidence="9">The sequence shown here is derived from an EMBL/GenBank/DDBJ whole genome shotgun (WGS) entry which is preliminary data.</text>
</comment>
<feature type="domain" description="ABC transporter" evidence="8">
    <location>
        <begin position="2"/>
        <end position="246"/>
    </location>
</feature>
<dbReference type="PANTHER" id="PTHR43166">
    <property type="entry name" value="AMINO ACID IMPORT ATP-BINDING PROTEIN"/>
    <property type="match status" value="1"/>
</dbReference>
<evidence type="ECO:0000256" key="5">
    <source>
        <dbReference type="ARBA" id="ARBA00022885"/>
    </source>
</evidence>
<dbReference type="NCBIfam" id="TIGR02315">
    <property type="entry name" value="ABC_phnC"/>
    <property type="match status" value="1"/>
</dbReference>
<keyword evidence="7" id="KW-0472">Membrane</keyword>
<dbReference type="AlphaFoldDB" id="A0A6N7ITY9"/>
<dbReference type="Pfam" id="PF00005">
    <property type="entry name" value="ABC_tran"/>
    <property type="match status" value="1"/>
</dbReference>
<evidence type="ECO:0000256" key="3">
    <source>
        <dbReference type="ARBA" id="ARBA00022741"/>
    </source>
</evidence>
<evidence type="ECO:0000256" key="2">
    <source>
        <dbReference type="ARBA" id="ARBA00022475"/>
    </source>
</evidence>
<dbReference type="GO" id="GO:0015416">
    <property type="term" value="F:ABC-type phosphonate transporter activity"/>
    <property type="evidence" value="ECO:0007669"/>
    <property type="project" value="InterPro"/>
</dbReference>
<evidence type="ECO:0000256" key="7">
    <source>
        <dbReference type="ARBA" id="ARBA00023136"/>
    </source>
</evidence>
<dbReference type="InterPro" id="IPR027417">
    <property type="entry name" value="P-loop_NTPase"/>
</dbReference>
<evidence type="ECO:0000259" key="8">
    <source>
        <dbReference type="PROSITE" id="PS50893"/>
    </source>
</evidence>
<keyword evidence="3" id="KW-0547">Nucleotide-binding</keyword>
<dbReference type="SMART" id="SM00382">
    <property type="entry name" value="AAA"/>
    <property type="match status" value="1"/>
</dbReference>
<evidence type="ECO:0000313" key="10">
    <source>
        <dbReference type="Proteomes" id="UP000441717"/>
    </source>
</evidence>
<accession>A0A6N7ITY9</accession>
<dbReference type="CDD" id="cd03256">
    <property type="entry name" value="ABC_PhnC_transporter"/>
    <property type="match status" value="1"/>
</dbReference>
<dbReference type="GO" id="GO:0016887">
    <property type="term" value="F:ATP hydrolysis activity"/>
    <property type="evidence" value="ECO:0007669"/>
    <property type="project" value="InterPro"/>
</dbReference>
<keyword evidence="10" id="KW-1185">Reference proteome</keyword>
<dbReference type="GO" id="GO:0005524">
    <property type="term" value="F:ATP binding"/>
    <property type="evidence" value="ECO:0007669"/>
    <property type="project" value="UniProtKB-KW"/>
</dbReference>
<dbReference type="Gene3D" id="3.40.50.300">
    <property type="entry name" value="P-loop containing nucleotide triphosphate hydrolases"/>
    <property type="match status" value="1"/>
</dbReference>
<keyword evidence="1" id="KW-0813">Transport</keyword>
<evidence type="ECO:0000256" key="1">
    <source>
        <dbReference type="ARBA" id="ARBA00022448"/>
    </source>
</evidence>
<dbReference type="GO" id="GO:0016020">
    <property type="term" value="C:membrane"/>
    <property type="evidence" value="ECO:0007669"/>
    <property type="project" value="InterPro"/>
</dbReference>
<dbReference type="InterPro" id="IPR003439">
    <property type="entry name" value="ABC_transporter-like_ATP-bd"/>
</dbReference>
<dbReference type="PANTHER" id="PTHR43166:SF6">
    <property type="entry name" value="PHOSPHONATES IMPORT ATP-BINDING PROTEIN PHNC"/>
    <property type="match status" value="1"/>
</dbReference>
<keyword evidence="2" id="KW-1003">Cell membrane</keyword>
<evidence type="ECO:0000256" key="4">
    <source>
        <dbReference type="ARBA" id="ARBA00022840"/>
    </source>
</evidence>